<dbReference type="RefSeq" id="WP_108532129.1">
    <property type="nucleotide sequence ID" value="NZ_PYHP01000042.1"/>
</dbReference>
<dbReference type="SUPFAM" id="SSF49373">
    <property type="entry name" value="Invasin/intimin cell-adhesion fragments"/>
    <property type="match status" value="2"/>
</dbReference>
<dbReference type="InterPro" id="IPR059226">
    <property type="entry name" value="Choice_anch_Q_dom"/>
</dbReference>
<evidence type="ECO:0000313" key="5">
    <source>
        <dbReference type="Proteomes" id="UP000244184"/>
    </source>
</evidence>
<dbReference type="Gene3D" id="2.160.20.10">
    <property type="entry name" value="Single-stranded right-handed beta-helix, Pectin lyase-like"/>
    <property type="match status" value="1"/>
</dbReference>
<name>A0A2T6G1Z4_9BACL</name>
<sequence>MEMGMSAMVDHAEAGRVASFVRTLAVFGGAAVLFLLLSLFAASSAFAATITVDTTDDAPGNCSVARQCSLRAAVNQSNGSGGSNTIRIPAGTYELNMGELEIRSNVEIIGAGGDPNGNPAGTVIKPRVGAAIRVFNLNPDSDTGYNISLKALTVSGGQLGAGELYGGGGILGYTGSQGTVTTENCVVTGNSVSAPGHWGGGVNIAGLPGGKVVLRNTVVQGNTAMERGGGVHFEGDMNIDVVSSVIDGNIASNGLGGGMTVFPASAGGQIRIDGTTISRNQANGMIDPQAGGGGLYLSVPATITNTTISGNTAKGKGGGLYVASKGNITLTHVTLFGNKADQGGGGLYVQDGGPKLQNSLAAGNSKAGNAASDLEVRTGQNVVAGIDATSSYNLIGLGGNGLVPVGSGNLVDVADPGVLPLGANGGLGETNALKGSSPAIGKGSNALATTFDQRGFPRKKNVAVDIGAYEGLPDAAIGANGTYAVTFPWDETKLSGLTAASSDQTVVPNGNVVITGSGATRTLTVSPTAGGTADIQMTANSSVSGMSRSLSTSFKMTVTGPPDLSIAKTHTGDFTQGQTGAVYTITVKNLGGSATNGTVTVKDTLPAELTATGLAGTGWTCTLGTLTCTRTDALQTGASYPDITLKVTVAANAPASVTNTVKVSGGGDASTSNNTASDPTNIIQLPDLTIEKSHTGNFKQGQTGAAYTIIVRNAGTGTTSGTVTVADTLPAGMTVTGYAGTGWTCDPGTLTCSRSDALASGGSYPPITMTVNVAANAAAQLTNTAAVSGGGDVNNANNTASDPTTIIPVADLTIVKSHTGSFTQGQASAAYTLTVTNSGQGATDGSTVTVTDTVPTGLTLKGLAGNGWICDIGTSSCTRSDALAGGAAYPPITVTVSVDQDAAATVTNTAVVSGGGELQTGNNSAGDATAIHPKPQIATSSLPQGMVGMAYSQVLTATGGDGTYVWAIADGTLPAGVTFDPATAKLSGTPTTANSYSFTVQITDGNGVAATKELTIQVNPMLEVSTTGVPHGAVGAAYTASLEAKGGNGVYTWSMAAGSLPSGLTLAADGTLSGTPTGEGAFSFTVLVKDGNAMTASRAMTLQIHPQLVIQAPALPEGTVGVAYPQLSFSATGGNGAYTWSVVSGSLPAGVTFDPATAATSGTPAADGTYSFTVQVADGNGVKATKAITLLVRAALTVQTPELPAGTVSVAYAAQEFSAAGGSGTYTWSVGGTLPAGLTFAVDPLDPKKAFVQGKPTTAGNYEFQVQVKDSNGVTVVKNLSIQVNPELTFTAGPLPEGTVGLTYAGRTLSAAGGSGTYRWSIEDGRLPDGLTLDASRGTIAGTPKESGVYTVTIQVKDGNGIAVSKVLTLKIHPPVLLGIAFEATEYAVLTGETRDTVVKATYSDSGVIRLTTGVVYTIKDTSVAVVNSSGQITGVKSGSTVLAATYGGITAETSVLVNKSITGLAFDRPSYSVKIGEQANTVVSATYGGGRIVLTNGVIYSVKDAAIAEVDLRGVVTGKKAGTTVVSATYGEDTVQATIVVSLDVTLTGIRFTPDTYELKTGQSVPTVLIADFSDKTTAPIGRGAVYAFQSEGIARINEEGAVTALQPGTTVVTATYGGRSATAVIHVSAQSDGGSGSDSDSSSSPSPSTGTGPTPTPAPNPEGIEVNLGLGNGSKETIKVSQDDIRSGVIRVTASDSSAYVELPSATIAKLLAMNPELSILFQTSGGLIELPLAQIDPQTLAKLLGLPAGDIQVNVGIRTPDAQEREQLGEAIRRIGGKELAAPADFYVRLTDSKGNEIKQNVFNSYIVRTLPLNGQANAATATGVWWDPETREYRFVPTVFETRDGKPVAKLKRQGFSVYTVLDRSVSFGDLQGHWAKSTIESLASKLIVQGRKADAYEPEGRVTRAEWAALLVRSLGLNVSQEQPPFGDVKAGDWFAAAVGAAHKAKLIDGYEDGTFRPNQTVTREELAAMTARAIKYVGAKPADIRSDSESFHDSANISGWAGDAVRQAVKAGIIEGDDQGRFRPSDSASRAEAATMLYRLLKAISFI</sequence>
<protein>
    <recommendedName>
        <fullName evidence="3">SLH domain-containing protein</fullName>
    </recommendedName>
</protein>
<dbReference type="InterPro" id="IPR008964">
    <property type="entry name" value="Invasin/intimin_cell_adhesion"/>
</dbReference>
<dbReference type="SMART" id="SM00635">
    <property type="entry name" value="BID_2"/>
    <property type="match status" value="3"/>
</dbReference>
<dbReference type="SUPFAM" id="SSF49313">
    <property type="entry name" value="Cadherin-like"/>
    <property type="match status" value="4"/>
</dbReference>
<dbReference type="PROSITE" id="PS51272">
    <property type="entry name" value="SLH"/>
    <property type="match status" value="3"/>
</dbReference>
<feature type="region of interest" description="Disordered" evidence="1">
    <location>
        <begin position="1631"/>
        <end position="1673"/>
    </location>
</feature>
<dbReference type="InterPro" id="IPR015919">
    <property type="entry name" value="Cadherin-like_sf"/>
</dbReference>
<dbReference type="Gene3D" id="2.60.40.10">
    <property type="entry name" value="Immunoglobulins"/>
    <property type="match status" value="6"/>
</dbReference>
<feature type="domain" description="SLH" evidence="3">
    <location>
        <begin position="1994"/>
        <end position="2053"/>
    </location>
</feature>
<dbReference type="SMART" id="SM00089">
    <property type="entry name" value="PKD"/>
    <property type="match status" value="4"/>
</dbReference>
<feature type="compositionally biased region" description="Low complexity" evidence="1">
    <location>
        <begin position="1639"/>
        <end position="1655"/>
    </location>
</feature>
<dbReference type="InterPro" id="IPR051465">
    <property type="entry name" value="Cell_Envelope_Struct_Comp"/>
</dbReference>
<evidence type="ECO:0000313" key="4">
    <source>
        <dbReference type="EMBL" id="PUA38190.1"/>
    </source>
</evidence>
<evidence type="ECO:0000259" key="3">
    <source>
        <dbReference type="PROSITE" id="PS51272"/>
    </source>
</evidence>
<dbReference type="InterPro" id="IPR022409">
    <property type="entry name" value="PKD/Chitinase_dom"/>
</dbReference>
<evidence type="ECO:0000256" key="1">
    <source>
        <dbReference type="SAM" id="MobiDB-lite"/>
    </source>
</evidence>
<dbReference type="PANTHER" id="PTHR43308:SF5">
    <property type="entry name" value="S-LAYER PROTEIN _ PEPTIDOGLYCAN ENDO-BETA-N-ACETYLGLUCOSAMINIDASE"/>
    <property type="match status" value="1"/>
</dbReference>
<dbReference type="GO" id="GO:0016020">
    <property type="term" value="C:membrane"/>
    <property type="evidence" value="ECO:0007669"/>
    <property type="project" value="InterPro"/>
</dbReference>
<dbReference type="Proteomes" id="UP000244184">
    <property type="component" value="Unassembled WGS sequence"/>
</dbReference>
<dbReference type="InterPro" id="IPR011050">
    <property type="entry name" value="Pectin_lyase_fold/virulence"/>
</dbReference>
<feature type="domain" description="SLH" evidence="3">
    <location>
        <begin position="1867"/>
        <end position="1926"/>
    </location>
</feature>
<feature type="chain" id="PRO_5015693096" description="SLH domain-containing protein" evidence="2">
    <location>
        <begin position="48"/>
        <end position="2053"/>
    </location>
</feature>
<dbReference type="NCBIfam" id="NF041518">
    <property type="entry name" value="choice_anch_Q"/>
    <property type="match status" value="1"/>
</dbReference>
<dbReference type="PANTHER" id="PTHR43308">
    <property type="entry name" value="OUTER MEMBRANE PROTEIN ALPHA-RELATED"/>
    <property type="match status" value="1"/>
</dbReference>
<dbReference type="InterPro" id="IPR012334">
    <property type="entry name" value="Pectin_lyas_fold"/>
</dbReference>
<accession>A0A2T6G1Z4</accession>
<feature type="domain" description="SLH" evidence="3">
    <location>
        <begin position="1927"/>
        <end position="1990"/>
    </location>
</feature>
<evidence type="ECO:0000256" key="2">
    <source>
        <dbReference type="SAM" id="SignalP"/>
    </source>
</evidence>
<proteinExistence type="predicted"/>
<dbReference type="Pfam" id="PF05345">
    <property type="entry name" value="He_PIG"/>
    <property type="match status" value="5"/>
</dbReference>
<dbReference type="EMBL" id="PYHP01000042">
    <property type="protein sequence ID" value="PUA38190.1"/>
    <property type="molecule type" value="Genomic_DNA"/>
</dbReference>
<dbReference type="Gene3D" id="2.60.40.1080">
    <property type="match status" value="3"/>
</dbReference>
<dbReference type="Pfam" id="PF00395">
    <property type="entry name" value="SLH"/>
    <property type="match status" value="3"/>
</dbReference>
<dbReference type="InterPro" id="IPR001119">
    <property type="entry name" value="SLH_dom"/>
</dbReference>
<feature type="signal peptide" evidence="2">
    <location>
        <begin position="1"/>
        <end position="47"/>
    </location>
</feature>
<dbReference type="SMART" id="SM00710">
    <property type="entry name" value="PbH1"/>
    <property type="match status" value="6"/>
</dbReference>
<comment type="caution">
    <text evidence="4">The sequence shown here is derived from an EMBL/GenBank/DDBJ whole genome shotgun (WGS) entry which is preliminary data.</text>
</comment>
<gene>
    <name evidence="4" type="ORF">C8Z91_15825</name>
</gene>
<dbReference type="InterPro" id="IPR001434">
    <property type="entry name" value="OmcB-like_DUF11"/>
</dbReference>
<keyword evidence="2" id="KW-0732">Signal</keyword>
<organism evidence="4 5">
    <name type="scientific">Paenibacillus elgii</name>
    <dbReference type="NCBI Taxonomy" id="189691"/>
    <lineage>
        <taxon>Bacteria</taxon>
        <taxon>Bacillati</taxon>
        <taxon>Bacillota</taxon>
        <taxon>Bacilli</taxon>
        <taxon>Bacillales</taxon>
        <taxon>Paenibacillaceae</taxon>
        <taxon>Paenibacillus</taxon>
    </lineage>
</organism>
<dbReference type="InterPro" id="IPR013783">
    <property type="entry name" value="Ig-like_fold"/>
</dbReference>
<dbReference type="InterPro" id="IPR006626">
    <property type="entry name" value="PbH1"/>
</dbReference>
<dbReference type="SUPFAM" id="SSF51126">
    <property type="entry name" value="Pectin lyase-like"/>
    <property type="match status" value="1"/>
</dbReference>
<reference evidence="4 5" key="1">
    <citation type="submission" date="2018-03" db="EMBL/GenBank/DDBJ databases">
        <title>Genome sequence of Paenibacillus elgii strain AC13 an antimicrobial compound producing bacteria.</title>
        <authorList>
            <person name="Kurokawa A.S."/>
            <person name="Araujo J.F."/>
            <person name="Costa R.A."/>
            <person name="Ortega D.B."/>
            <person name="Pires A.S."/>
            <person name="Pappas G.J.Jr."/>
            <person name="Franco O.L."/>
            <person name="Barreto C."/>
            <person name="Magalhaes B.S."/>
            <person name="Kruger R.H."/>
        </authorList>
    </citation>
    <scope>NUCLEOTIDE SEQUENCE [LARGE SCALE GENOMIC DNA]</scope>
    <source>
        <strain evidence="4 5">AC13</strain>
    </source>
</reference>
<dbReference type="InterPro" id="IPR003343">
    <property type="entry name" value="Big_2"/>
</dbReference>
<dbReference type="Pfam" id="PF01345">
    <property type="entry name" value="DUF11"/>
    <property type="match status" value="3"/>
</dbReference>
<dbReference type="GO" id="GO:0005509">
    <property type="term" value="F:calcium ion binding"/>
    <property type="evidence" value="ECO:0007669"/>
    <property type="project" value="InterPro"/>
</dbReference>